<protein>
    <submittedName>
        <fullName evidence="2">Uncharacterized protein</fullName>
    </submittedName>
</protein>
<evidence type="ECO:0000313" key="2">
    <source>
        <dbReference type="EMBL" id="PVH91579.1"/>
    </source>
</evidence>
<keyword evidence="1" id="KW-0472">Membrane</keyword>
<keyword evidence="3" id="KW-1185">Reference proteome</keyword>
<dbReference type="AlphaFoldDB" id="A0A2V1D1S4"/>
<feature type="transmembrane region" description="Helical" evidence="1">
    <location>
        <begin position="58"/>
        <end position="77"/>
    </location>
</feature>
<dbReference type="EMBL" id="KZ805830">
    <property type="protein sequence ID" value="PVH91579.1"/>
    <property type="molecule type" value="Genomic_DNA"/>
</dbReference>
<sequence length="116" mass="13619">MLPNPNHLNPNLLSLQISFHNPPLKLLLFPLMTDHIDIFTHQFHTIPNFGLASPHLQAFNFILHAMCSILSFLKASLGSPRLAVCAFLFYFRFYFRFYFLFYFRFYFRSVCGAGFT</sequence>
<keyword evidence="1" id="KW-1133">Transmembrane helix</keyword>
<proteinExistence type="predicted"/>
<feature type="transmembrane region" description="Helical" evidence="1">
    <location>
        <begin position="89"/>
        <end position="107"/>
    </location>
</feature>
<accession>A0A2V1D1S4</accession>
<reference evidence="2 3" key="1">
    <citation type="journal article" date="2018" name="Sci. Rep.">
        <title>Comparative genomics provides insights into the lifestyle and reveals functional heterogeneity of dark septate endophytic fungi.</title>
        <authorList>
            <person name="Knapp D.G."/>
            <person name="Nemeth J.B."/>
            <person name="Barry K."/>
            <person name="Hainaut M."/>
            <person name="Henrissat B."/>
            <person name="Johnson J."/>
            <person name="Kuo A."/>
            <person name="Lim J.H.P."/>
            <person name="Lipzen A."/>
            <person name="Nolan M."/>
            <person name="Ohm R.A."/>
            <person name="Tamas L."/>
            <person name="Grigoriev I.V."/>
            <person name="Spatafora J.W."/>
            <person name="Nagy L.G."/>
            <person name="Kovacs G.M."/>
        </authorList>
    </citation>
    <scope>NUCLEOTIDE SEQUENCE [LARGE SCALE GENOMIC DNA]</scope>
    <source>
        <strain evidence="2 3">DSE2036</strain>
    </source>
</reference>
<name>A0A2V1D1S4_9PLEO</name>
<evidence type="ECO:0000313" key="3">
    <source>
        <dbReference type="Proteomes" id="UP000244855"/>
    </source>
</evidence>
<keyword evidence="1" id="KW-0812">Transmembrane</keyword>
<evidence type="ECO:0000256" key="1">
    <source>
        <dbReference type="SAM" id="Phobius"/>
    </source>
</evidence>
<dbReference type="Proteomes" id="UP000244855">
    <property type="component" value="Unassembled WGS sequence"/>
</dbReference>
<organism evidence="2 3">
    <name type="scientific">Periconia macrospinosa</name>
    <dbReference type="NCBI Taxonomy" id="97972"/>
    <lineage>
        <taxon>Eukaryota</taxon>
        <taxon>Fungi</taxon>
        <taxon>Dikarya</taxon>
        <taxon>Ascomycota</taxon>
        <taxon>Pezizomycotina</taxon>
        <taxon>Dothideomycetes</taxon>
        <taxon>Pleosporomycetidae</taxon>
        <taxon>Pleosporales</taxon>
        <taxon>Massarineae</taxon>
        <taxon>Periconiaceae</taxon>
        <taxon>Periconia</taxon>
    </lineage>
</organism>
<gene>
    <name evidence="2" type="ORF">DM02DRAFT_335998</name>
</gene>